<dbReference type="InterPro" id="IPR046938">
    <property type="entry name" value="DNA_clamp_sf"/>
</dbReference>
<dbReference type="InterPro" id="IPR007268">
    <property type="entry name" value="Rad9/Ddc1"/>
</dbReference>
<dbReference type="GO" id="GO:0006281">
    <property type="term" value="P:DNA repair"/>
    <property type="evidence" value="ECO:0007669"/>
    <property type="project" value="TreeGrafter"/>
</dbReference>
<evidence type="ECO:0000313" key="3">
    <source>
        <dbReference type="EMBL" id="KGO76931.1"/>
    </source>
</evidence>
<comment type="caution">
    <text evidence="3">The sequence shown here is derived from an EMBL/GenBank/DDBJ whole genome shotgun (WGS) entry which is preliminary data.</text>
</comment>
<dbReference type="CDD" id="cd05120">
    <property type="entry name" value="APH_ChoK_like"/>
    <property type="match status" value="1"/>
</dbReference>
<feature type="compositionally biased region" description="Polar residues" evidence="1">
    <location>
        <begin position="587"/>
        <end position="597"/>
    </location>
</feature>
<accession>A0A0A2LCL2</accession>
<organism evidence="3 4">
    <name type="scientific">Penicillium italicum</name>
    <name type="common">Blue mold</name>
    <dbReference type="NCBI Taxonomy" id="40296"/>
    <lineage>
        <taxon>Eukaryota</taxon>
        <taxon>Fungi</taxon>
        <taxon>Dikarya</taxon>
        <taxon>Ascomycota</taxon>
        <taxon>Pezizomycotina</taxon>
        <taxon>Eurotiomycetes</taxon>
        <taxon>Eurotiomycetidae</taxon>
        <taxon>Eurotiales</taxon>
        <taxon>Aspergillaceae</taxon>
        <taxon>Penicillium</taxon>
    </lineage>
</organism>
<evidence type="ECO:0000313" key="4">
    <source>
        <dbReference type="Proteomes" id="UP000030104"/>
    </source>
</evidence>
<dbReference type="EMBL" id="JQGA01000227">
    <property type="protein sequence ID" value="KGO76931.1"/>
    <property type="molecule type" value="Genomic_DNA"/>
</dbReference>
<name>A0A0A2LCL2_PENIT</name>
<dbReference type="InterPro" id="IPR011009">
    <property type="entry name" value="Kinase-like_dom_sf"/>
</dbReference>
<feature type="region of interest" description="Disordered" evidence="1">
    <location>
        <begin position="1"/>
        <end position="39"/>
    </location>
</feature>
<reference evidence="3 4" key="1">
    <citation type="journal article" date="2015" name="Mol. Plant Microbe Interact.">
        <title>Genome, transcriptome, and functional analyses of Penicillium expansum provide new insights into secondary metabolism and pathogenicity.</title>
        <authorList>
            <person name="Ballester A.R."/>
            <person name="Marcet-Houben M."/>
            <person name="Levin E."/>
            <person name="Sela N."/>
            <person name="Selma-Lazaro C."/>
            <person name="Carmona L."/>
            <person name="Wisniewski M."/>
            <person name="Droby S."/>
            <person name="Gonzalez-Candelas L."/>
            <person name="Gabaldon T."/>
        </authorList>
    </citation>
    <scope>NUCLEOTIDE SEQUENCE [LARGE SCALE GENOMIC DNA]</scope>
    <source>
        <strain evidence="3 4">PHI-1</strain>
    </source>
</reference>
<dbReference type="InterPro" id="IPR002575">
    <property type="entry name" value="Aminoglycoside_PTrfase"/>
</dbReference>
<feature type="domain" description="Aminoglycoside phosphotransferase" evidence="2">
    <location>
        <begin position="82"/>
        <end position="271"/>
    </location>
</feature>
<dbReference type="SUPFAM" id="SSF55979">
    <property type="entry name" value="DNA clamp"/>
    <property type="match status" value="1"/>
</dbReference>
<sequence length="744" mass="82722">MTLEGVEGETGLHDSSHNTTRAISDSSFFREHRESTLPTPAEVRAINEESGNIRGTRFNRSPPVKFPSLGLIVKYGADTTITEAETQIMVYKQLKGKVPVPEVFGWAEDGGQVFIYMSLIGGEPLEQRWGALNDEERDAVCKELNGMVKAWRSLEHPDQVLYVGGLDKQPLNDIFLSGHRDLAGPFHGADAVQKFQNGCDIEIDGEVPVVFTHDDLVPPNILLSPGTNPVVAAVIDWGQAGWYPAYWEYCKARRVRPNPEYFDEDLDEEWNTRYLPTILDPVDDETTPNNTNAAMTSLSLSLGPPALVRLHDALICLSKFSETVAIEAEPDILRLSALNSTKTGFASFAFEKGVFFEAYSFSSSSGGRSGSVSLDRFFCQIYIKALLSIFRGRIDKNKDTAVERCDMELHEDLQQTECRLTVKMICGLGVIKSYKLTYEPAAIQHAVFDKSKATSMWTADPRFLKQLIEHFSLSAEQLDMYSDSGRAVFTSFTTKIMEGKEVLKHPVHTSVAADKRDFQEYLVEENMHVAINLKDFKAVVAHAETANATVTARYTRPCKPLQLEYRFEGINAEFTVMTRGQADSEDAPTSSRATIPRQTPAPIPISATRPRDTRPAVTPSTQMPPPPPRSRSIRPLNGSSTQDNLSQRASADRPAASGLSMDFDSLFVPADDDRQWDEMNEEEEPQDILGWDASGTQDAFGASLRDAEPSFSKQDGSHVEEADDEMGLPPTQRFSQVRQYGLFD</sequence>
<protein>
    <submittedName>
        <fullName evidence="3">Rad9/Ddc1</fullName>
    </submittedName>
</protein>
<feature type="compositionally biased region" description="Polar residues" evidence="1">
    <location>
        <begin position="637"/>
        <end position="649"/>
    </location>
</feature>
<dbReference type="Pfam" id="PF04139">
    <property type="entry name" value="Rad9"/>
    <property type="match status" value="1"/>
</dbReference>
<dbReference type="AlphaFoldDB" id="A0A0A2LCL2"/>
<dbReference type="PhylomeDB" id="A0A0A2LCL2"/>
<dbReference type="Gene3D" id="3.70.10.10">
    <property type="match status" value="1"/>
</dbReference>
<dbReference type="OrthoDB" id="60092at2759"/>
<dbReference type="Pfam" id="PF01636">
    <property type="entry name" value="APH"/>
    <property type="match status" value="1"/>
</dbReference>
<dbReference type="Proteomes" id="UP000030104">
    <property type="component" value="Unassembled WGS sequence"/>
</dbReference>
<feature type="compositionally biased region" description="Polar residues" evidence="1">
    <location>
        <begin position="17"/>
        <end position="27"/>
    </location>
</feature>
<gene>
    <name evidence="3" type="ORF">PITC_004650</name>
</gene>
<dbReference type="HOGENOM" id="CLU_373422_0_0_1"/>
<dbReference type="PANTHER" id="PTHR15237">
    <property type="entry name" value="DNA REPAIR PROTEIN RAD9"/>
    <property type="match status" value="1"/>
</dbReference>
<evidence type="ECO:0000259" key="2">
    <source>
        <dbReference type="Pfam" id="PF01636"/>
    </source>
</evidence>
<proteinExistence type="predicted"/>
<dbReference type="PANTHER" id="PTHR15237:SF0">
    <property type="entry name" value="CELL CYCLE CHECKPOINT CONTROL PROTEIN"/>
    <property type="match status" value="1"/>
</dbReference>
<dbReference type="GO" id="GO:0000076">
    <property type="term" value="P:DNA replication checkpoint signaling"/>
    <property type="evidence" value="ECO:0007669"/>
    <property type="project" value="TreeGrafter"/>
</dbReference>
<dbReference type="GO" id="GO:0030896">
    <property type="term" value="C:checkpoint clamp complex"/>
    <property type="evidence" value="ECO:0007669"/>
    <property type="project" value="InterPro"/>
</dbReference>
<dbReference type="STRING" id="40296.A0A0A2LCL2"/>
<dbReference type="GO" id="GO:0031573">
    <property type="term" value="P:mitotic intra-S DNA damage checkpoint signaling"/>
    <property type="evidence" value="ECO:0007669"/>
    <property type="project" value="TreeGrafter"/>
</dbReference>
<dbReference type="GO" id="GO:0071479">
    <property type="term" value="P:cellular response to ionizing radiation"/>
    <property type="evidence" value="ECO:0007669"/>
    <property type="project" value="TreeGrafter"/>
</dbReference>
<dbReference type="SUPFAM" id="SSF56112">
    <property type="entry name" value="Protein kinase-like (PK-like)"/>
    <property type="match status" value="1"/>
</dbReference>
<keyword evidence="4" id="KW-1185">Reference proteome</keyword>
<feature type="region of interest" description="Disordered" evidence="1">
    <location>
        <begin position="581"/>
        <end position="744"/>
    </location>
</feature>
<evidence type="ECO:0000256" key="1">
    <source>
        <dbReference type="SAM" id="MobiDB-lite"/>
    </source>
</evidence>